<keyword evidence="2" id="KW-1185">Reference proteome</keyword>
<dbReference type="GO" id="GO:0036159">
    <property type="term" value="P:inner dynein arm assembly"/>
    <property type="evidence" value="ECO:0007669"/>
    <property type="project" value="TreeGrafter"/>
</dbReference>
<name>A0AAW1Q441_9CHLO</name>
<dbReference type="Gene3D" id="1.25.40.10">
    <property type="entry name" value="Tetratricopeptide repeat domain"/>
    <property type="match status" value="1"/>
</dbReference>
<protein>
    <submittedName>
        <fullName evidence="1">Uncharacterized protein</fullName>
    </submittedName>
</protein>
<evidence type="ECO:0000313" key="2">
    <source>
        <dbReference type="Proteomes" id="UP001489004"/>
    </source>
</evidence>
<gene>
    <name evidence="1" type="ORF">WJX72_004971</name>
</gene>
<dbReference type="GO" id="GO:0036158">
    <property type="term" value="P:outer dynein arm assembly"/>
    <property type="evidence" value="ECO:0007669"/>
    <property type="project" value="TreeGrafter"/>
</dbReference>
<dbReference type="EMBL" id="JALJOR010000005">
    <property type="protein sequence ID" value="KAK9816775.1"/>
    <property type="molecule type" value="Genomic_DNA"/>
</dbReference>
<comment type="caution">
    <text evidence="1">The sequence shown here is derived from an EMBL/GenBank/DDBJ whole genome shotgun (WGS) entry which is preliminary data.</text>
</comment>
<dbReference type="PANTHER" id="PTHR46492">
    <property type="entry name" value="DYNEIN ASSEMBLY FACTOR 4, AXONEMAL"/>
    <property type="match status" value="1"/>
</dbReference>
<evidence type="ECO:0000313" key="1">
    <source>
        <dbReference type="EMBL" id="KAK9816775.1"/>
    </source>
</evidence>
<reference evidence="1 2" key="1">
    <citation type="journal article" date="2024" name="Nat. Commun.">
        <title>Phylogenomics reveals the evolutionary origins of lichenization in chlorophyte algae.</title>
        <authorList>
            <person name="Puginier C."/>
            <person name="Libourel C."/>
            <person name="Otte J."/>
            <person name="Skaloud P."/>
            <person name="Haon M."/>
            <person name="Grisel S."/>
            <person name="Petersen M."/>
            <person name="Berrin J.G."/>
            <person name="Delaux P.M."/>
            <person name="Dal Grande F."/>
            <person name="Keller J."/>
        </authorList>
    </citation>
    <scope>NUCLEOTIDE SEQUENCE [LARGE SCALE GENOMIC DNA]</scope>
    <source>
        <strain evidence="1 2">SAG 2043</strain>
    </source>
</reference>
<dbReference type="GO" id="GO:0003341">
    <property type="term" value="P:cilium movement"/>
    <property type="evidence" value="ECO:0007669"/>
    <property type="project" value="TreeGrafter"/>
</dbReference>
<proteinExistence type="predicted"/>
<dbReference type="SUPFAM" id="SSF48452">
    <property type="entry name" value="TPR-like"/>
    <property type="match status" value="1"/>
</dbReference>
<accession>A0AAW1Q441</accession>
<organism evidence="1 2">
    <name type="scientific">[Myrmecia] bisecta</name>
    <dbReference type="NCBI Taxonomy" id="41462"/>
    <lineage>
        <taxon>Eukaryota</taxon>
        <taxon>Viridiplantae</taxon>
        <taxon>Chlorophyta</taxon>
        <taxon>core chlorophytes</taxon>
        <taxon>Trebouxiophyceae</taxon>
        <taxon>Trebouxiales</taxon>
        <taxon>Trebouxiaceae</taxon>
        <taxon>Myrmecia</taxon>
    </lineage>
</organism>
<dbReference type="PANTHER" id="PTHR46492:SF1">
    <property type="entry name" value="DYNEIN AXONEMAL ASSEMBLY FACTOR 4"/>
    <property type="match status" value="1"/>
</dbReference>
<dbReference type="InterPro" id="IPR052004">
    <property type="entry name" value="Dynein_assembly_factor_4"/>
</dbReference>
<dbReference type="InterPro" id="IPR011990">
    <property type="entry name" value="TPR-like_helical_dom_sf"/>
</dbReference>
<dbReference type="Proteomes" id="UP001489004">
    <property type="component" value="Unassembled WGS sequence"/>
</dbReference>
<dbReference type="AlphaFoldDB" id="A0AAW1Q441"/>
<sequence>MKELQRLKEQGNTLFRQGDLTAALKTYTAAINQARAAGLYNARHHWRPGLPQAGLLGTIYSNRAAVALKLERYEQAVWDCTMAAQLLGVQLAEDVHQPPPPADADPVVGKTLLRAAKAYEMVCAITARPCCLPGALVRTS</sequence>